<evidence type="ECO:0000256" key="1">
    <source>
        <dbReference type="SAM" id="MobiDB-lite"/>
    </source>
</evidence>
<feature type="compositionally biased region" description="Polar residues" evidence="1">
    <location>
        <begin position="282"/>
        <end position="296"/>
    </location>
</feature>
<protein>
    <submittedName>
        <fullName evidence="3">Uncharacterized protein</fullName>
    </submittedName>
</protein>
<evidence type="ECO:0000313" key="4">
    <source>
        <dbReference type="Proteomes" id="UP001201812"/>
    </source>
</evidence>
<proteinExistence type="predicted"/>
<keyword evidence="2" id="KW-0732">Signal</keyword>
<evidence type="ECO:0000256" key="2">
    <source>
        <dbReference type="SAM" id="SignalP"/>
    </source>
</evidence>
<organism evidence="3 4">
    <name type="scientific">Ditylenchus destructor</name>
    <dbReference type="NCBI Taxonomy" id="166010"/>
    <lineage>
        <taxon>Eukaryota</taxon>
        <taxon>Metazoa</taxon>
        <taxon>Ecdysozoa</taxon>
        <taxon>Nematoda</taxon>
        <taxon>Chromadorea</taxon>
        <taxon>Rhabditida</taxon>
        <taxon>Tylenchina</taxon>
        <taxon>Tylenchomorpha</taxon>
        <taxon>Sphaerularioidea</taxon>
        <taxon>Anguinidae</taxon>
        <taxon>Anguininae</taxon>
        <taxon>Ditylenchus</taxon>
    </lineage>
</organism>
<dbReference type="GO" id="GO:0008289">
    <property type="term" value="F:lipid binding"/>
    <property type="evidence" value="ECO:0007669"/>
    <property type="project" value="InterPro"/>
</dbReference>
<reference evidence="3" key="1">
    <citation type="submission" date="2022-01" db="EMBL/GenBank/DDBJ databases">
        <title>Genome Sequence Resource for Two Populations of Ditylenchus destructor, the Migratory Endoparasitic Phytonematode.</title>
        <authorList>
            <person name="Zhang H."/>
            <person name="Lin R."/>
            <person name="Xie B."/>
        </authorList>
    </citation>
    <scope>NUCLEOTIDE SEQUENCE</scope>
    <source>
        <strain evidence="3">BazhouSP</strain>
    </source>
</reference>
<name>A0AAD4N2B8_9BILA</name>
<accession>A0AAD4N2B8</accession>
<gene>
    <name evidence="3" type="ORF">DdX_10586</name>
</gene>
<dbReference type="EMBL" id="JAKKPZ010000025">
    <property type="protein sequence ID" value="KAI1710528.1"/>
    <property type="molecule type" value="Genomic_DNA"/>
</dbReference>
<evidence type="ECO:0000313" key="3">
    <source>
        <dbReference type="EMBL" id="KAI1710528.1"/>
    </source>
</evidence>
<dbReference type="AlphaFoldDB" id="A0AAD4N2B8"/>
<dbReference type="SUPFAM" id="SSF55394">
    <property type="entry name" value="Bactericidal permeability-increasing protein, BPI"/>
    <property type="match status" value="1"/>
</dbReference>
<feature type="chain" id="PRO_5041997672" evidence="2">
    <location>
        <begin position="22"/>
        <end position="540"/>
    </location>
</feature>
<comment type="caution">
    <text evidence="3">The sequence shown here is derived from an EMBL/GenBank/DDBJ whole genome shotgun (WGS) entry which is preliminary data.</text>
</comment>
<dbReference type="InterPro" id="IPR017943">
    <property type="entry name" value="Bactericidal_perm-incr_a/b_dom"/>
</dbReference>
<feature type="region of interest" description="Disordered" evidence="1">
    <location>
        <begin position="264"/>
        <end position="308"/>
    </location>
</feature>
<dbReference type="Proteomes" id="UP001201812">
    <property type="component" value="Unassembled WGS sequence"/>
</dbReference>
<dbReference type="Gene3D" id="3.15.20.10">
    <property type="entry name" value="Bactericidal permeability-increasing protein, domain 2"/>
    <property type="match status" value="1"/>
</dbReference>
<sequence>MISSIFSSLIFALAFCHLTWSHPDVGLNMGSSAAAKLLKHYTNSALRMPRQLNMDLRSGSGEPWFDPIAHVDSSNRITLGQLRVVFRNNQIEAEMNDVVIRSASTIFLLPLPFFFGEDTAHITAQIPQALVRLKVVDDLNVEIDECNLAITDMRIRLEKAYLLNHILTPLHQILPRTLVHDSACELLAESLTKWRRRFALEIPLISVVPEKALPYILNHNVSIFTQLESVSAQNDQLVVSASIEWTEMSPQRSLSEFELAHDWRNNNSMPTPQPLLGEDPSSKSGNDGTGRGTQKSGEGGDENANPASERLQVWVEDRLLNELMEHFRWDFEWMEQNIPVDSPKLPKSTSAFLSTLCTNCYFLVRVTANGPPHVESVNSSIILTKSDKIFLKVVNPSRNVDAVFVNFALSLAIQLTPSVENGIFRTHVDLLDTDIRMEEGAFPAGWRGFVQDLVKGMIMDVIWPGLKREIETLLYSDGVHIPPYCGLEPNSFHLHFDEGTRFGASAALLLDELSFSHCLQQIKSKLPDPSKLFVIRENAI</sequence>
<keyword evidence="4" id="KW-1185">Reference proteome</keyword>
<feature type="signal peptide" evidence="2">
    <location>
        <begin position="1"/>
        <end position="21"/>
    </location>
</feature>